<organism evidence="2 3">
    <name type="scientific">Elysia crispata</name>
    <name type="common">lettuce slug</name>
    <dbReference type="NCBI Taxonomy" id="231223"/>
    <lineage>
        <taxon>Eukaryota</taxon>
        <taxon>Metazoa</taxon>
        <taxon>Spiralia</taxon>
        <taxon>Lophotrochozoa</taxon>
        <taxon>Mollusca</taxon>
        <taxon>Gastropoda</taxon>
        <taxon>Heterobranchia</taxon>
        <taxon>Euthyneura</taxon>
        <taxon>Panpulmonata</taxon>
        <taxon>Sacoglossa</taxon>
        <taxon>Placobranchoidea</taxon>
        <taxon>Plakobranchidae</taxon>
        <taxon>Elysia</taxon>
    </lineage>
</organism>
<protein>
    <submittedName>
        <fullName evidence="2">Uncharacterized protein</fullName>
    </submittedName>
</protein>
<evidence type="ECO:0000313" key="3">
    <source>
        <dbReference type="Proteomes" id="UP001283361"/>
    </source>
</evidence>
<comment type="caution">
    <text evidence="2">The sequence shown here is derived from an EMBL/GenBank/DDBJ whole genome shotgun (WGS) entry which is preliminary data.</text>
</comment>
<sequence>MLTTILYSPSSQPYTGRSSSITGATGSNSISSPWLSLVETASSNKLDIASLLPNKSLPVNSLDIQAATLLCGTDSETIYTIPLPALS</sequence>
<dbReference type="AlphaFoldDB" id="A0AAE1DP18"/>
<dbReference type="Gene3D" id="2.130.10.10">
    <property type="entry name" value="YVTN repeat-like/Quinoprotein amine dehydrogenase"/>
    <property type="match status" value="1"/>
</dbReference>
<keyword evidence="3" id="KW-1185">Reference proteome</keyword>
<gene>
    <name evidence="2" type="ORF">RRG08_023837</name>
</gene>
<dbReference type="Proteomes" id="UP001283361">
    <property type="component" value="Unassembled WGS sequence"/>
</dbReference>
<reference evidence="2" key="1">
    <citation type="journal article" date="2023" name="G3 (Bethesda)">
        <title>A reference genome for the long-term kleptoplast-retaining sea slug Elysia crispata morphotype clarki.</title>
        <authorList>
            <person name="Eastman K.E."/>
            <person name="Pendleton A.L."/>
            <person name="Shaikh M.A."/>
            <person name="Suttiyut T."/>
            <person name="Ogas R."/>
            <person name="Tomko P."/>
            <person name="Gavelis G."/>
            <person name="Widhalm J.R."/>
            <person name="Wisecaver J.H."/>
        </authorList>
    </citation>
    <scope>NUCLEOTIDE SEQUENCE</scope>
    <source>
        <strain evidence="2">ECLA1</strain>
    </source>
</reference>
<proteinExistence type="predicted"/>
<evidence type="ECO:0000256" key="1">
    <source>
        <dbReference type="SAM" id="MobiDB-lite"/>
    </source>
</evidence>
<evidence type="ECO:0000313" key="2">
    <source>
        <dbReference type="EMBL" id="KAK3776488.1"/>
    </source>
</evidence>
<accession>A0AAE1DP18</accession>
<name>A0AAE1DP18_9GAST</name>
<dbReference type="InterPro" id="IPR015943">
    <property type="entry name" value="WD40/YVTN_repeat-like_dom_sf"/>
</dbReference>
<dbReference type="EMBL" id="JAWDGP010003216">
    <property type="protein sequence ID" value="KAK3776488.1"/>
    <property type="molecule type" value="Genomic_DNA"/>
</dbReference>
<feature type="region of interest" description="Disordered" evidence="1">
    <location>
        <begin position="1"/>
        <end position="30"/>
    </location>
</feature>